<proteinExistence type="predicted"/>
<keyword evidence="5" id="KW-1185">Reference proteome</keyword>
<dbReference type="Gene3D" id="3.40.50.2300">
    <property type="match status" value="1"/>
</dbReference>
<dbReference type="Pfam" id="PF00072">
    <property type="entry name" value="Response_reg"/>
    <property type="match status" value="1"/>
</dbReference>
<dbReference type="Pfam" id="PF04397">
    <property type="entry name" value="LytTR"/>
    <property type="match status" value="1"/>
</dbReference>
<gene>
    <name evidence="4" type="ORF">ACG01O_11540</name>
</gene>
<evidence type="ECO:0000259" key="2">
    <source>
        <dbReference type="PROSITE" id="PS50110"/>
    </source>
</evidence>
<dbReference type="EMBL" id="JBIGIB010000003">
    <property type="protein sequence ID" value="MFG6467243.1"/>
    <property type="molecule type" value="Genomic_DNA"/>
</dbReference>
<dbReference type="SMART" id="SM00448">
    <property type="entry name" value="REC"/>
    <property type="match status" value="1"/>
</dbReference>
<feature type="domain" description="HTH LytTR-type" evidence="3">
    <location>
        <begin position="161"/>
        <end position="264"/>
    </location>
</feature>
<evidence type="ECO:0000313" key="5">
    <source>
        <dbReference type="Proteomes" id="UP001606303"/>
    </source>
</evidence>
<organism evidence="4 5">
    <name type="scientific">Pelomonas baiyunensis</name>
    <dbReference type="NCBI Taxonomy" id="3299026"/>
    <lineage>
        <taxon>Bacteria</taxon>
        <taxon>Pseudomonadati</taxon>
        <taxon>Pseudomonadota</taxon>
        <taxon>Betaproteobacteria</taxon>
        <taxon>Burkholderiales</taxon>
        <taxon>Sphaerotilaceae</taxon>
        <taxon>Roseateles</taxon>
    </lineage>
</organism>
<dbReference type="InterPro" id="IPR046947">
    <property type="entry name" value="LytR-like"/>
</dbReference>
<dbReference type="PROSITE" id="PS50110">
    <property type="entry name" value="RESPONSE_REGULATORY"/>
    <property type="match status" value="1"/>
</dbReference>
<dbReference type="SUPFAM" id="SSF52172">
    <property type="entry name" value="CheY-like"/>
    <property type="match status" value="1"/>
</dbReference>
<evidence type="ECO:0000256" key="1">
    <source>
        <dbReference type="PROSITE-ProRule" id="PRU00169"/>
    </source>
</evidence>
<evidence type="ECO:0000259" key="3">
    <source>
        <dbReference type="PROSITE" id="PS50930"/>
    </source>
</evidence>
<dbReference type="InterPro" id="IPR001789">
    <property type="entry name" value="Sig_transdc_resp-reg_receiver"/>
</dbReference>
<feature type="domain" description="Response regulatory" evidence="2">
    <location>
        <begin position="6"/>
        <end position="124"/>
    </location>
</feature>
<dbReference type="InterPro" id="IPR011006">
    <property type="entry name" value="CheY-like_superfamily"/>
</dbReference>
<dbReference type="Gene3D" id="2.40.50.1020">
    <property type="entry name" value="LytTr DNA-binding domain"/>
    <property type="match status" value="1"/>
</dbReference>
<evidence type="ECO:0000313" key="4">
    <source>
        <dbReference type="EMBL" id="MFG6467243.1"/>
    </source>
</evidence>
<dbReference type="PANTHER" id="PTHR37299">
    <property type="entry name" value="TRANSCRIPTIONAL REGULATOR-RELATED"/>
    <property type="match status" value="1"/>
</dbReference>
<dbReference type="PROSITE" id="PS50930">
    <property type="entry name" value="HTH_LYTTR"/>
    <property type="match status" value="1"/>
</dbReference>
<protein>
    <submittedName>
        <fullName evidence="4">LytR/AlgR family response regulator transcription factor</fullName>
    </submittedName>
</protein>
<dbReference type="SMART" id="SM00850">
    <property type="entry name" value="LytTR"/>
    <property type="match status" value="1"/>
</dbReference>
<name>A0ABW7GZ55_9BURK</name>
<dbReference type="Proteomes" id="UP001606303">
    <property type="component" value="Unassembled WGS sequence"/>
</dbReference>
<comment type="caution">
    <text evidence="4">The sequence shown here is derived from an EMBL/GenBank/DDBJ whole genome shotgun (WGS) entry which is preliminary data.</text>
</comment>
<dbReference type="RefSeq" id="WP_394384652.1">
    <property type="nucleotide sequence ID" value="NZ_JBIGIB010000003.1"/>
</dbReference>
<keyword evidence="1" id="KW-0597">Phosphoprotein</keyword>
<feature type="modified residue" description="4-aspartylphosphate" evidence="1">
    <location>
        <position position="57"/>
    </location>
</feature>
<dbReference type="InterPro" id="IPR007492">
    <property type="entry name" value="LytTR_DNA-bd_dom"/>
</dbReference>
<dbReference type="PANTHER" id="PTHR37299:SF1">
    <property type="entry name" value="STAGE 0 SPORULATION PROTEIN A HOMOLOG"/>
    <property type="match status" value="1"/>
</dbReference>
<reference evidence="4 5" key="1">
    <citation type="submission" date="2024-08" db="EMBL/GenBank/DDBJ databases">
        <authorList>
            <person name="Lu H."/>
        </authorList>
    </citation>
    <scope>NUCLEOTIDE SEQUENCE [LARGE SCALE GENOMIC DNA]</scope>
    <source>
        <strain evidence="4 5">BYS87W</strain>
    </source>
</reference>
<accession>A0ABW7GZ55</accession>
<sequence>MNTITTVLIAEDEPLAAEALADWVKDTPGLRLVAVCEDGDDALAQIRALQPALVLTDIQMPGLTGLQVAQALQGHDWGAGQPPRIIFTTAYDQHALTAFELHAVDYLLKPFSRERFDEAIAHALRDVAPAGADLAPVGQMAQLAEVAATLAAPAHAPLTRLLVRDQGKIFPLQVDAIECLRSDNKYTAITSKGRSYLVRLPIADFEAKLDPTRFLRVQRGCIVNLDCVDSLTPDENSQLVVQLRDGTRITANREVSKMLREQSL</sequence>